<sequence>MDIFTIAIWVLTVGLLIFSFIKNKRKTKDALKRAFFMGRGMALSIFAVIFAIGIILAVLPPDKISEIIGKQNLFVATIAAAVFGTITLIPAFIAFPLIGTLAGAGVGIMPSVAFLTTLTMVGVATFPLEKKEFGTKFAVTRNVLSFLFAIVIAIIMGVILK</sequence>
<dbReference type="Pfam" id="PF03773">
    <property type="entry name" value="ArsP_1"/>
    <property type="match status" value="1"/>
</dbReference>
<feature type="transmembrane region" description="Helical" evidence="7">
    <location>
        <begin position="101"/>
        <end position="123"/>
    </location>
</feature>
<feature type="transmembrane region" description="Helical" evidence="7">
    <location>
        <begin position="6"/>
        <end position="21"/>
    </location>
</feature>
<evidence type="ECO:0000256" key="2">
    <source>
        <dbReference type="ARBA" id="ARBA00006386"/>
    </source>
</evidence>
<dbReference type="InterPro" id="IPR005524">
    <property type="entry name" value="DUF318"/>
</dbReference>
<proteinExistence type="inferred from homology"/>
<organism evidence="8 9">
    <name type="scientific">Anaerosacchariphilus polymeriproducens</name>
    <dbReference type="NCBI Taxonomy" id="1812858"/>
    <lineage>
        <taxon>Bacteria</taxon>
        <taxon>Bacillati</taxon>
        <taxon>Bacillota</taxon>
        <taxon>Clostridia</taxon>
        <taxon>Lachnospirales</taxon>
        <taxon>Lachnospiraceae</taxon>
        <taxon>Anaerosacchariphilus</taxon>
    </lineage>
</organism>
<feature type="transmembrane region" description="Helical" evidence="7">
    <location>
        <begin position="42"/>
        <end position="61"/>
    </location>
</feature>
<evidence type="ECO:0000313" key="9">
    <source>
        <dbReference type="Proteomes" id="UP000255036"/>
    </source>
</evidence>
<comment type="subcellular location">
    <subcellularLocation>
        <location evidence="1">Cell membrane</location>
        <topology evidence="1">Multi-pass membrane protein</topology>
    </subcellularLocation>
</comment>
<evidence type="ECO:0000256" key="5">
    <source>
        <dbReference type="ARBA" id="ARBA00022989"/>
    </source>
</evidence>
<keyword evidence="9" id="KW-1185">Reference proteome</keyword>
<comment type="similarity">
    <text evidence="2">Belongs to the UPF0718 family.</text>
</comment>
<evidence type="ECO:0000313" key="8">
    <source>
        <dbReference type="EMBL" id="RDU22248.1"/>
    </source>
</evidence>
<dbReference type="OrthoDB" id="5465282at2"/>
<accession>A0A371ARR6</accession>
<keyword evidence="4 7" id="KW-0812">Transmembrane</keyword>
<feature type="transmembrane region" description="Helical" evidence="7">
    <location>
        <begin position="73"/>
        <end position="94"/>
    </location>
</feature>
<evidence type="ECO:0000256" key="4">
    <source>
        <dbReference type="ARBA" id="ARBA00022692"/>
    </source>
</evidence>
<keyword evidence="6 7" id="KW-0472">Membrane</keyword>
<evidence type="ECO:0000256" key="3">
    <source>
        <dbReference type="ARBA" id="ARBA00022475"/>
    </source>
</evidence>
<keyword evidence="3" id="KW-1003">Cell membrane</keyword>
<dbReference type="RefSeq" id="WP_115483429.1">
    <property type="nucleotide sequence ID" value="NZ_QRCT01000050.1"/>
</dbReference>
<keyword evidence="5 7" id="KW-1133">Transmembrane helix</keyword>
<feature type="transmembrane region" description="Helical" evidence="7">
    <location>
        <begin position="143"/>
        <end position="160"/>
    </location>
</feature>
<dbReference type="AlphaFoldDB" id="A0A371ARR6"/>
<dbReference type="GO" id="GO:0005886">
    <property type="term" value="C:plasma membrane"/>
    <property type="evidence" value="ECO:0007669"/>
    <property type="project" value="UniProtKB-SubCell"/>
</dbReference>
<evidence type="ECO:0000256" key="1">
    <source>
        <dbReference type="ARBA" id="ARBA00004651"/>
    </source>
</evidence>
<evidence type="ECO:0000256" key="7">
    <source>
        <dbReference type="SAM" id="Phobius"/>
    </source>
</evidence>
<reference evidence="8 9" key="1">
    <citation type="submission" date="2018-07" db="EMBL/GenBank/DDBJ databases">
        <title>Anaerosacharophilus polymeroproducens gen. nov. sp. nov., an anaerobic bacterium isolated from salt field.</title>
        <authorList>
            <person name="Kim W."/>
            <person name="Yang S.-H."/>
            <person name="Oh J."/>
            <person name="Lee J.-H."/>
            <person name="Kwon K.K."/>
        </authorList>
    </citation>
    <scope>NUCLEOTIDE SEQUENCE [LARGE SCALE GENOMIC DNA]</scope>
    <source>
        <strain evidence="8 9">MCWD5</strain>
    </source>
</reference>
<gene>
    <name evidence="8" type="ORF">DWV06_17150</name>
</gene>
<comment type="caution">
    <text evidence="8">The sequence shown here is derived from an EMBL/GenBank/DDBJ whole genome shotgun (WGS) entry which is preliminary data.</text>
</comment>
<dbReference type="Proteomes" id="UP000255036">
    <property type="component" value="Unassembled WGS sequence"/>
</dbReference>
<evidence type="ECO:0000256" key="6">
    <source>
        <dbReference type="ARBA" id="ARBA00023136"/>
    </source>
</evidence>
<name>A0A371ARR6_9FIRM</name>
<dbReference type="EMBL" id="QRCT01000050">
    <property type="protein sequence ID" value="RDU22248.1"/>
    <property type="molecule type" value="Genomic_DNA"/>
</dbReference>
<protein>
    <submittedName>
        <fullName evidence="8">Permease</fullName>
    </submittedName>
</protein>